<feature type="region of interest" description="Disordered" evidence="1">
    <location>
        <begin position="197"/>
        <end position="256"/>
    </location>
</feature>
<sequence>MSGQLPSPAPSDRRALAEPLSFEDLQAALAEEKIENAKLENKIVQLEAKMEALEKQVRDLAAEPWGKKKARQSKQRKRTREEAKMQKAIERGGKEPPVKKALLSAASPAAPEADEDMVDAEDGDDVRVADDAIDTCDPNADDQTAAASEGDLMSSIEPNVSPVFSPISAEKPIGDGGLKAKWKHGMLELERTQEAERAIRSGNPSPLTAASSTVPLPSNPFRAPVSDAPDSPSVAEKATMSLRGGAGKSSTRVSEPYTSKATVAIQELVDYWAKTFPLKKENLQSSHDPTLAQKPYSPTFRGQGLEQARNEQEEDDWPEELDLAGVTIIGEAPQEPLSPAKPVLKFPAARSVDVLREEALKLKNRDHPVSSAEVLEGLRAAKEAAKAAIDGEGSQTEGESRIASIFAKRIAARGRVGKPTTEHQAHRPKPLKNMPPAQWESPRETLADKDASGTKADTERAAKKAAGEDAPSQELFDFSAPAIDSPAFQAAFDHNSPEPTAKMIKIDTHPGWTGLPLKSISFEESLKEQDKKMAAFNKKRKVGDLSEKSPDPFESPLVRSSPLSPLSPKSILKSPSKVKDRPPTPGLRTQRATLRNRRALVDLAAKPEEGLEYLHPQRKSPSTIARMKRATVTFQLLDKADKGKESVNADAELQGDVASQSDVTTWYPVVHDKDLRN</sequence>
<gene>
    <name evidence="2" type="ORF">UCRPA7_1500</name>
</gene>
<dbReference type="GeneID" id="19321655"/>
<organism evidence="2 3">
    <name type="scientific">Phaeoacremonium minimum (strain UCR-PA7)</name>
    <name type="common">Esca disease fungus</name>
    <name type="synonym">Togninia minima</name>
    <dbReference type="NCBI Taxonomy" id="1286976"/>
    <lineage>
        <taxon>Eukaryota</taxon>
        <taxon>Fungi</taxon>
        <taxon>Dikarya</taxon>
        <taxon>Ascomycota</taxon>
        <taxon>Pezizomycotina</taxon>
        <taxon>Sordariomycetes</taxon>
        <taxon>Sordariomycetidae</taxon>
        <taxon>Togniniales</taxon>
        <taxon>Togniniaceae</taxon>
        <taxon>Phaeoacremonium</taxon>
    </lineage>
</organism>
<reference evidence="3" key="1">
    <citation type="journal article" date="2013" name="Genome Announc.">
        <title>Draft genome sequence of the ascomycete Phaeoacremonium aleophilum strain UCR-PA7, a causal agent of the esca disease complex in grapevines.</title>
        <authorList>
            <person name="Blanco-Ulate B."/>
            <person name="Rolshausen P."/>
            <person name="Cantu D."/>
        </authorList>
    </citation>
    <scope>NUCLEOTIDE SEQUENCE [LARGE SCALE GENOMIC DNA]</scope>
    <source>
        <strain evidence="3">UCR-PA7</strain>
    </source>
</reference>
<feature type="region of interest" description="Disordered" evidence="1">
    <location>
        <begin position="536"/>
        <end position="595"/>
    </location>
</feature>
<dbReference type="Proteomes" id="UP000014074">
    <property type="component" value="Unassembled WGS sequence"/>
</dbReference>
<accession>R8BUF9</accession>
<feature type="compositionally biased region" description="Acidic residues" evidence="1">
    <location>
        <begin position="112"/>
        <end position="124"/>
    </location>
</feature>
<feature type="compositionally biased region" description="Basic and acidic residues" evidence="1">
    <location>
        <begin position="441"/>
        <end position="467"/>
    </location>
</feature>
<keyword evidence="3" id="KW-1185">Reference proteome</keyword>
<feature type="compositionally biased region" description="Basic and acidic residues" evidence="1">
    <location>
        <begin position="542"/>
        <end position="551"/>
    </location>
</feature>
<dbReference type="HOGENOM" id="CLU_406078_0_0_1"/>
<feature type="region of interest" description="Disordered" evidence="1">
    <location>
        <begin position="59"/>
        <end position="160"/>
    </location>
</feature>
<dbReference type="AlphaFoldDB" id="R8BUF9"/>
<feature type="compositionally biased region" description="Polar residues" evidence="1">
    <location>
        <begin position="202"/>
        <end position="216"/>
    </location>
</feature>
<feature type="compositionally biased region" description="Low complexity" evidence="1">
    <location>
        <begin position="99"/>
        <end position="111"/>
    </location>
</feature>
<feature type="compositionally biased region" description="Basic residues" evidence="1">
    <location>
        <begin position="67"/>
        <end position="78"/>
    </location>
</feature>
<evidence type="ECO:0000256" key="1">
    <source>
        <dbReference type="SAM" id="MobiDB-lite"/>
    </source>
</evidence>
<dbReference type="KEGG" id="tmn:UCRPA7_1500"/>
<feature type="compositionally biased region" description="Low complexity" evidence="1">
    <location>
        <begin position="555"/>
        <end position="575"/>
    </location>
</feature>
<proteinExistence type="predicted"/>
<name>R8BUF9_PHAM7</name>
<evidence type="ECO:0000313" key="2">
    <source>
        <dbReference type="EMBL" id="EOO02929.1"/>
    </source>
</evidence>
<protein>
    <submittedName>
        <fullName evidence="2">Uncharacterized protein</fullName>
    </submittedName>
</protein>
<feature type="compositionally biased region" description="Basic and acidic residues" evidence="1">
    <location>
        <begin position="79"/>
        <end position="98"/>
    </location>
</feature>
<feature type="region of interest" description="Disordered" evidence="1">
    <location>
        <begin position="413"/>
        <end position="473"/>
    </location>
</feature>
<dbReference type="EMBL" id="KB932883">
    <property type="protein sequence ID" value="EOO02929.1"/>
    <property type="molecule type" value="Genomic_DNA"/>
</dbReference>
<evidence type="ECO:0000313" key="3">
    <source>
        <dbReference type="Proteomes" id="UP000014074"/>
    </source>
</evidence>
<feature type="region of interest" description="Disordered" evidence="1">
    <location>
        <begin position="282"/>
        <end position="317"/>
    </location>
</feature>
<dbReference type="RefSeq" id="XP_007912271.1">
    <property type="nucleotide sequence ID" value="XM_007914080.1"/>
</dbReference>